<evidence type="ECO:0000313" key="1">
    <source>
        <dbReference type="EMBL" id="RUL51930.1"/>
    </source>
</evidence>
<keyword evidence="2" id="KW-1185">Reference proteome</keyword>
<dbReference type="EMBL" id="RYYR01000013">
    <property type="protein sequence ID" value="RUL51930.1"/>
    <property type="molecule type" value="Genomic_DNA"/>
</dbReference>
<evidence type="ECO:0000313" key="2">
    <source>
        <dbReference type="Proteomes" id="UP000287910"/>
    </source>
</evidence>
<gene>
    <name evidence="1" type="ORF">EK386_11355</name>
</gene>
<protein>
    <submittedName>
        <fullName evidence="1">Uncharacterized protein</fullName>
    </submittedName>
</protein>
<reference evidence="1 2" key="1">
    <citation type="submission" date="2018-12" db="EMBL/GenBank/DDBJ databases">
        <title>Lysinibacillus antri sp. nov., isolated from a cave soil.</title>
        <authorList>
            <person name="Narsing Rao M.P."/>
            <person name="Zhang H."/>
            <person name="Dong Z.-Y."/>
            <person name="Niu X.-K."/>
            <person name="Zhang K."/>
            <person name="Fang B.-Z."/>
            <person name="Kang Y.-Q."/>
            <person name="Xiao M."/>
            <person name="Li W.-J."/>
        </authorList>
    </citation>
    <scope>NUCLEOTIDE SEQUENCE [LARGE SCALE GENOMIC DNA]</scope>
    <source>
        <strain evidence="1 2">SYSU K30002</strain>
    </source>
</reference>
<dbReference type="Proteomes" id="UP000287910">
    <property type="component" value="Unassembled WGS sequence"/>
</dbReference>
<dbReference type="AlphaFoldDB" id="A0A3S0R636"/>
<name>A0A3S0R636_9BACI</name>
<sequence>MSIGIKVNISEEQYQQHGEVICATVNKSFTEMVSIARWNGSENLQDLGEKLIQAALAQRKENNKQPLEKESFTLLGKLNGYQSGKIPIGQLLQEYKRDIAKQSESVRKRLSSHCSTDVTQFLGKPDRYVKAFFEVAEVIAYAFEGGYLTLKEPTNAHFFVNKIRDVSDKLEVDLSKIISGQINQLKENLNLELMRLQDTLPSYKMLTKVQIWNRLLGGLSTEDALDSISDEHYEIFNEQVHNVYVTASELALFTFYINEGFIEEMVVIAIKLFGGKYLMVNYSTVENELEILHLSDSNSFVDKFQEVVDEFYSQIPLEYHTTPMNEKQRNILMNQLLL</sequence>
<proteinExistence type="predicted"/>
<organism evidence="1 2">
    <name type="scientific">Lysinibacillus antri</name>
    <dbReference type="NCBI Taxonomy" id="2498145"/>
    <lineage>
        <taxon>Bacteria</taxon>
        <taxon>Bacillati</taxon>
        <taxon>Bacillota</taxon>
        <taxon>Bacilli</taxon>
        <taxon>Bacillales</taxon>
        <taxon>Bacillaceae</taxon>
        <taxon>Lysinibacillus</taxon>
    </lineage>
</organism>
<comment type="caution">
    <text evidence="1">The sequence shown here is derived from an EMBL/GenBank/DDBJ whole genome shotgun (WGS) entry which is preliminary data.</text>
</comment>
<dbReference type="RefSeq" id="WP_126659286.1">
    <property type="nucleotide sequence ID" value="NZ_RYYR01000013.1"/>
</dbReference>
<accession>A0A3S0R636</accession>